<evidence type="ECO:0000313" key="2">
    <source>
        <dbReference type="Proteomes" id="UP000694727"/>
    </source>
</evidence>
<dbReference type="Proteomes" id="UP000694724">
    <property type="component" value="Unplaced"/>
</dbReference>
<gene>
    <name evidence="1" type="primary">AKAP7</name>
</gene>
<name>A0A8D0QGD8_PIG</name>
<organism evidence="1 2">
    <name type="scientific">Sus scrofa</name>
    <name type="common">Pig</name>
    <dbReference type="NCBI Taxonomy" id="9823"/>
    <lineage>
        <taxon>Eukaryota</taxon>
        <taxon>Metazoa</taxon>
        <taxon>Chordata</taxon>
        <taxon>Craniata</taxon>
        <taxon>Vertebrata</taxon>
        <taxon>Euteleostomi</taxon>
        <taxon>Mammalia</taxon>
        <taxon>Eutheria</taxon>
        <taxon>Laurasiatheria</taxon>
        <taxon>Artiodactyla</taxon>
        <taxon>Suina</taxon>
        <taxon>Suidae</taxon>
        <taxon>Sus</taxon>
    </lineage>
</organism>
<dbReference type="Ensembl" id="ENSSSCT00055028442.1">
    <property type="protein sequence ID" value="ENSSSCP00055022670.1"/>
    <property type="gene ID" value="ENSSSCG00055014285.1"/>
</dbReference>
<dbReference type="Proteomes" id="UP000694727">
    <property type="component" value="Unplaced"/>
</dbReference>
<reference evidence="1" key="1">
    <citation type="submission" date="2025-05" db="UniProtKB">
        <authorList>
            <consortium name="Ensembl"/>
        </authorList>
    </citation>
    <scope>IDENTIFICATION</scope>
</reference>
<dbReference type="Ensembl" id="ENSSSCT00025003324.1">
    <property type="protein sequence ID" value="ENSSSCP00025001231.1"/>
    <property type="gene ID" value="ENSSSCG00025002438.1"/>
</dbReference>
<sequence>MLKKKQSNGYYHCESSIVIGKKPVGIRDLINEALRRERMGLKSKVKQIKELMLRPETQARIRRELLEGRSINHSYQGKEVDYFSTILT</sequence>
<protein>
    <submittedName>
        <fullName evidence="1">A-kinase anchoring protein 7</fullName>
    </submittedName>
</protein>
<evidence type="ECO:0000313" key="1">
    <source>
        <dbReference type="Ensembl" id="ENSSSCP00025001231.1"/>
    </source>
</evidence>
<dbReference type="AlphaFoldDB" id="A0A8D0QGD8"/>
<proteinExistence type="predicted"/>
<accession>A0A8D0QGD8</accession>